<feature type="chain" id="PRO_5042065729" evidence="2">
    <location>
        <begin position="20"/>
        <end position="220"/>
    </location>
</feature>
<evidence type="ECO:0000313" key="5">
    <source>
        <dbReference type="WBParaSite" id="MBELARI_LOCUS3819"/>
    </source>
</evidence>
<evidence type="ECO:0000259" key="3">
    <source>
        <dbReference type="PROSITE" id="PS51670"/>
    </source>
</evidence>
<evidence type="ECO:0000256" key="1">
    <source>
        <dbReference type="PROSITE-ProRule" id="PRU01005"/>
    </source>
</evidence>
<dbReference type="PANTHER" id="PTHR21724:SF109">
    <property type="entry name" value="SHKT DOMAIN-CONTAINING PROTEIN"/>
    <property type="match status" value="1"/>
</dbReference>
<evidence type="ECO:0000313" key="4">
    <source>
        <dbReference type="Proteomes" id="UP000887575"/>
    </source>
</evidence>
<accession>A0AAF3FA74</accession>
<keyword evidence="4" id="KW-1185">Reference proteome</keyword>
<proteinExistence type="predicted"/>
<organism evidence="4 5">
    <name type="scientific">Mesorhabditis belari</name>
    <dbReference type="NCBI Taxonomy" id="2138241"/>
    <lineage>
        <taxon>Eukaryota</taxon>
        <taxon>Metazoa</taxon>
        <taxon>Ecdysozoa</taxon>
        <taxon>Nematoda</taxon>
        <taxon>Chromadorea</taxon>
        <taxon>Rhabditida</taxon>
        <taxon>Rhabditina</taxon>
        <taxon>Rhabditomorpha</taxon>
        <taxon>Rhabditoidea</taxon>
        <taxon>Rhabditidae</taxon>
        <taxon>Mesorhabditinae</taxon>
        <taxon>Mesorhabditis</taxon>
    </lineage>
</organism>
<evidence type="ECO:0000256" key="2">
    <source>
        <dbReference type="SAM" id="SignalP"/>
    </source>
</evidence>
<dbReference type="Proteomes" id="UP000887575">
    <property type="component" value="Unassembled WGS sequence"/>
</dbReference>
<keyword evidence="2" id="KW-0732">Signal</keyword>
<dbReference type="PANTHER" id="PTHR21724">
    <property type="entry name" value="SHKT DOMAIN-CONTAINING PROTEIN"/>
    <property type="match status" value="1"/>
</dbReference>
<dbReference type="WBParaSite" id="MBELARI_LOCUS3819">
    <property type="protein sequence ID" value="MBELARI_LOCUS3819"/>
    <property type="gene ID" value="MBELARI_LOCUS3819"/>
</dbReference>
<feature type="domain" description="ShKT" evidence="3">
    <location>
        <begin position="131"/>
        <end position="168"/>
    </location>
</feature>
<dbReference type="AlphaFoldDB" id="A0AAF3FA74"/>
<reference evidence="5" key="1">
    <citation type="submission" date="2024-02" db="UniProtKB">
        <authorList>
            <consortium name="WormBaseParasite"/>
        </authorList>
    </citation>
    <scope>IDENTIFICATION</scope>
</reference>
<feature type="domain" description="ShKT" evidence="3">
    <location>
        <begin position="183"/>
        <end position="220"/>
    </location>
</feature>
<protein>
    <submittedName>
        <fullName evidence="5">ShKT domain-containing protein</fullName>
    </submittedName>
</protein>
<dbReference type="SMART" id="SM00254">
    <property type="entry name" value="ShKT"/>
    <property type="match status" value="3"/>
</dbReference>
<dbReference type="PROSITE" id="PS51670">
    <property type="entry name" value="SHKT"/>
    <property type="match status" value="3"/>
</dbReference>
<sequence>MKGFAKFFLFSAIIVCISADGTCPGPLPAFCISGPNILGCPVNLCDGQDGNCYCSDCDLTCGACKSDCTTTMKPITIPPTTPAPTTPVNPDCKDASANCAQWVPSGFCANPSYTDKQKKDYCAKSCGLCNCNDNSAQCDDWVKGGFCENPSYTVDQKKQYCALSCSLCSAGAATTPATTPGTCKDSSASCPTWVSNGFCTDPKYTPEQKKQYCAKSCNLC</sequence>
<dbReference type="Pfam" id="PF01549">
    <property type="entry name" value="ShK"/>
    <property type="match status" value="3"/>
</dbReference>
<feature type="domain" description="ShKT" evidence="3">
    <location>
        <begin position="92"/>
        <end position="129"/>
    </location>
</feature>
<comment type="caution">
    <text evidence="1">Lacks conserved residue(s) required for the propagation of feature annotation.</text>
</comment>
<feature type="signal peptide" evidence="2">
    <location>
        <begin position="1"/>
        <end position="19"/>
    </location>
</feature>
<name>A0AAF3FA74_9BILA</name>
<dbReference type="InterPro" id="IPR003582">
    <property type="entry name" value="ShKT_dom"/>
</dbReference>
<dbReference type="Gene3D" id="1.10.10.1940">
    <property type="match status" value="3"/>
</dbReference>